<feature type="domain" description="TonB-dependent receptor plug" evidence="15">
    <location>
        <begin position="49"/>
        <end position="154"/>
    </location>
</feature>
<feature type="chain" id="PRO_5032380596" evidence="13">
    <location>
        <begin position="20"/>
        <end position="762"/>
    </location>
</feature>
<keyword evidence="4" id="KW-0410">Iron transport</keyword>
<dbReference type="KEGG" id="snan:I6N98_16475"/>
<dbReference type="InterPro" id="IPR000531">
    <property type="entry name" value="Beta-barrel_TonB"/>
</dbReference>
<dbReference type="PANTHER" id="PTHR32552">
    <property type="entry name" value="FERRICHROME IRON RECEPTOR-RELATED"/>
    <property type="match status" value="1"/>
</dbReference>
<dbReference type="SUPFAM" id="SSF56935">
    <property type="entry name" value="Porins"/>
    <property type="match status" value="1"/>
</dbReference>
<evidence type="ECO:0000256" key="9">
    <source>
        <dbReference type="ARBA" id="ARBA00023136"/>
    </source>
</evidence>
<gene>
    <name evidence="16" type="ORF">I6N98_16475</name>
</gene>
<dbReference type="GO" id="GO:0006826">
    <property type="term" value="P:iron ion transport"/>
    <property type="evidence" value="ECO:0007669"/>
    <property type="project" value="UniProtKB-KW"/>
</dbReference>
<evidence type="ECO:0000256" key="1">
    <source>
        <dbReference type="ARBA" id="ARBA00004571"/>
    </source>
</evidence>
<feature type="signal peptide" evidence="13">
    <location>
        <begin position="1"/>
        <end position="19"/>
    </location>
</feature>
<keyword evidence="2 11" id="KW-0813">Transport</keyword>
<keyword evidence="3 11" id="KW-1134">Transmembrane beta strand</keyword>
<evidence type="ECO:0000313" key="17">
    <source>
        <dbReference type="Proteomes" id="UP000596063"/>
    </source>
</evidence>
<evidence type="ECO:0000256" key="10">
    <source>
        <dbReference type="ARBA" id="ARBA00023237"/>
    </source>
</evidence>
<accession>A0A7T4UR25</accession>
<protein>
    <submittedName>
        <fullName evidence="16">TonB-dependent receptor</fullName>
    </submittedName>
</protein>
<evidence type="ECO:0000256" key="8">
    <source>
        <dbReference type="ARBA" id="ARBA00023077"/>
    </source>
</evidence>
<name>A0A7T4UR25_9GAMM</name>
<keyword evidence="10 11" id="KW-0998">Cell outer membrane</keyword>
<keyword evidence="16" id="KW-0675">Receptor</keyword>
<evidence type="ECO:0000256" key="11">
    <source>
        <dbReference type="PROSITE-ProRule" id="PRU01360"/>
    </source>
</evidence>
<evidence type="ECO:0000256" key="3">
    <source>
        <dbReference type="ARBA" id="ARBA00022452"/>
    </source>
</evidence>
<dbReference type="InterPro" id="IPR012910">
    <property type="entry name" value="Plug_dom"/>
</dbReference>
<evidence type="ECO:0000259" key="15">
    <source>
        <dbReference type="Pfam" id="PF07715"/>
    </source>
</evidence>
<dbReference type="Pfam" id="PF07715">
    <property type="entry name" value="Plug"/>
    <property type="match status" value="1"/>
</dbReference>
<evidence type="ECO:0000256" key="2">
    <source>
        <dbReference type="ARBA" id="ARBA00022448"/>
    </source>
</evidence>
<dbReference type="EMBL" id="CP066167">
    <property type="protein sequence ID" value="QQD17915.1"/>
    <property type="molecule type" value="Genomic_DNA"/>
</dbReference>
<dbReference type="AlphaFoldDB" id="A0A7T4UR25"/>
<dbReference type="PROSITE" id="PS52016">
    <property type="entry name" value="TONB_DEPENDENT_REC_3"/>
    <property type="match status" value="1"/>
</dbReference>
<dbReference type="Gene3D" id="2.40.170.20">
    <property type="entry name" value="TonB-dependent receptor, beta-barrel domain"/>
    <property type="match status" value="1"/>
</dbReference>
<sequence>MNKAILMASLCAACSLTLAQESGPQGREKKRRDYIEEVIVTATKKAESIQDVPLSVSVLSGERMKNTSIESFEDVSQASPNTDINMTPGYVQVGMRGLNSPINDGMEQSVGFYVDGVYYGKTAFLQDAFLDLQRVELLKGPQGTLFGKNTVAGAINVTTASPDYEPAASVTYTAGDLDTRQADVMVNLPLVADRLALRVAATSSSRDGYVKNVLRGGDEKSVDKDGIRAKLLFDINDRISTELTHYRGSSADTGQGWEPFVLQGAGLLVHSLFDPNLEDRFDYRSHTNSDNRNRFETELTNWLTNWDLGEHTLTFIASRAESDEVLYLDADTASAPVADWFRDFQYEQNMLELRLASGPGKVEYLIGVFGFWSETQQAGDLRMLPEGPLSGLVGPALETLLGLGNLLTSPLLSPVDALLNSLTTDALIQNYQLDTRTTALFSQVTWHLSERLSLVGGLRASQETKEVFLDQDYEATGLLLQAAFGVSEYTLDASRDESNVAPKLALKYAVGDDDMLYASYAEGFKAGGYNPLARNPSEAEFDQEYAQAYELGYKMTALEGALVVNSALYLTQFEDMQIQAFIGNGFLVSNAAEATTQGLEVDVNYQPFAGTSLFASMGIADATFDEFKDGPCQAGSQQETCDLSGERLPRSSEYSANLGGTFVYPLFDNSAALFLGADVSWRSDLFFDLDVDPIDSQDAYHLINLHVGIIDPDQRWKFLVHAKNLQDRKVRRFTADLPIFDGSHMGFLMPPRIITADINYTF</sequence>
<keyword evidence="6" id="KW-0408">Iron</keyword>
<dbReference type="Proteomes" id="UP000596063">
    <property type="component" value="Chromosome"/>
</dbReference>
<evidence type="ECO:0000256" key="13">
    <source>
        <dbReference type="SAM" id="SignalP"/>
    </source>
</evidence>
<dbReference type="InterPro" id="IPR039426">
    <property type="entry name" value="TonB-dep_rcpt-like"/>
</dbReference>
<dbReference type="InterPro" id="IPR036942">
    <property type="entry name" value="Beta-barrel_TonB_sf"/>
</dbReference>
<comment type="subcellular location">
    <subcellularLocation>
        <location evidence="1 11">Cell outer membrane</location>
        <topology evidence="1 11">Multi-pass membrane protein</topology>
    </subcellularLocation>
</comment>
<keyword evidence="9 11" id="KW-0472">Membrane</keyword>
<evidence type="ECO:0000256" key="4">
    <source>
        <dbReference type="ARBA" id="ARBA00022496"/>
    </source>
</evidence>
<keyword evidence="8 12" id="KW-0798">TonB box</keyword>
<keyword evidence="17" id="KW-1185">Reference proteome</keyword>
<evidence type="ECO:0000256" key="5">
    <source>
        <dbReference type="ARBA" id="ARBA00022692"/>
    </source>
</evidence>
<evidence type="ECO:0000259" key="14">
    <source>
        <dbReference type="Pfam" id="PF00593"/>
    </source>
</evidence>
<feature type="domain" description="TonB-dependent receptor-like beta-barrel" evidence="14">
    <location>
        <begin position="266"/>
        <end position="725"/>
    </location>
</feature>
<evidence type="ECO:0000256" key="6">
    <source>
        <dbReference type="ARBA" id="ARBA00023004"/>
    </source>
</evidence>
<proteinExistence type="inferred from homology"/>
<dbReference type="PANTHER" id="PTHR32552:SF81">
    <property type="entry name" value="TONB-DEPENDENT OUTER MEMBRANE RECEPTOR"/>
    <property type="match status" value="1"/>
</dbReference>
<evidence type="ECO:0000256" key="12">
    <source>
        <dbReference type="RuleBase" id="RU003357"/>
    </source>
</evidence>
<reference evidence="16 17" key="1">
    <citation type="submission" date="2020-12" db="EMBL/GenBank/DDBJ databases">
        <authorList>
            <person name="Shan Y."/>
        </authorList>
    </citation>
    <scope>NUCLEOTIDE SEQUENCE [LARGE SCALE GENOMIC DNA]</scope>
    <source>
        <strain evidence="17">csc3.9</strain>
    </source>
</reference>
<dbReference type="RefSeq" id="WP_198569414.1">
    <property type="nucleotide sequence ID" value="NZ_CP066167.1"/>
</dbReference>
<keyword evidence="7" id="KW-0406">Ion transport</keyword>
<organism evidence="16 17">
    <name type="scientific">Spongiibacter nanhainus</name>
    <dbReference type="NCBI Taxonomy" id="2794344"/>
    <lineage>
        <taxon>Bacteria</taxon>
        <taxon>Pseudomonadati</taxon>
        <taxon>Pseudomonadota</taxon>
        <taxon>Gammaproteobacteria</taxon>
        <taxon>Cellvibrionales</taxon>
        <taxon>Spongiibacteraceae</taxon>
        <taxon>Spongiibacter</taxon>
    </lineage>
</organism>
<keyword evidence="13" id="KW-0732">Signal</keyword>
<dbReference type="Pfam" id="PF00593">
    <property type="entry name" value="TonB_dep_Rec_b-barrel"/>
    <property type="match status" value="1"/>
</dbReference>
<evidence type="ECO:0000313" key="16">
    <source>
        <dbReference type="EMBL" id="QQD17915.1"/>
    </source>
</evidence>
<dbReference type="GO" id="GO:0009279">
    <property type="term" value="C:cell outer membrane"/>
    <property type="evidence" value="ECO:0007669"/>
    <property type="project" value="UniProtKB-SubCell"/>
</dbReference>
<evidence type="ECO:0000256" key="7">
    <source>
        <dbReference type="ARBA" id="ARBA00023065"/>
    </source>
</evidence>
<comment type="similarity">
    <text evidence="11 12">Belongs to the TonB-dependent receptor family.</text>
</comment>
<keyword evidence="5 11" id="KW-0812">Transmembrane</keyword>